<evidence type="ECO:0000313" key="10">
    <source>
        <dbReference type="Proteomes" id="UP000325081"/>
    </source>
</evidence>
<keyword evidence="2 9" id="KW-0808">Transferase</keyword>
<dbReference type="GO" id="GO:0017095">
    <property type="term" value="F:heparan sulfate 6-sulfotransferase activity"/>
    <property type="evidence" value="ECO:0007669"/>
    <property type="project" value="TreeGrafter"/>
</dbReference>
<dbReference type="Gene3D" id="3.40.50.300">
    <property type="entry name" value="P-loop containing nucleotide triphosphate hydrolases"/>
    <property type="match status" value="1"/>
</dbReference>
<dbReference type="AlphaFoldDB" id="A0A5A7PKY0"/>
<protein>
    <submittedName>
        <fullName evidence="9">Tyrosylprotein sulfotransferase</fullName>
    </submittedName>
</protein>
<evidence type="ECO:0000256" key="5">
    <source>
        <dbReference type="ARBA" id="ARBA00023136"/>
    </source>
</evidence>
<dbReference type="Proteomes" id="UP000325081">
    <property type="component" value="Unassembled WGS sequence"/>
</dbReference>
<feature type="region of interest" description="Disordered" evidence="7">
    <location>
        <begin position="516"/>
        <end position="563"/>
    </location>
</feature>
<reference evidence="10" key="1">
    <citation type="journal article" date="2019" name="Curr. Biol.">
        <title>Genome Sequence of Striga asiatica Provides Insight into the Evolution of Plant Parasitism.</title>
        <authorList>
            <person name="Yoshida S."/>
            <person name="Kim S."/>
            <person name="Wafula E.K."/>
            <person name="Tanskanen J."/>
            <person name="Kim Y.M."/>
            <person name="Honaas L."/>
            <person name="Yang Z."/>
            <person name="Spallek T."/>
            <person name="Conn C.E."/>
            <person name="Ichihashi Y."/>
            <person name="Cheong K."/>
            <person name="Cui S."/>
            <person name="Der J.P."/>
            <person name="Gundlach H."/>
            <person name="Jiao Y."/>
            <person name="Hori C."/>
            <person name="Ishida J.K."/>
            <person name="Kasahara H."/>
            <person name="Kiba T."/>
            <person name="Kim M.S."/>
            <person name="Koo N."/>
            <person name="Laohavisit A."/>
            <person name="Lee Y.H."/>
            <person name="Lumba S."/>
            <person name="McCourt P."/>
            <person name="Mortimer J.C."/>
            <person name="Mutuku J.M."/>
            <person name="Nomura T."/>
            <person name="Sasaki-Sekimoto Y."/>
            <person name="Seto Y."/>
            <person name="Wang Y."/>
            <person name="Wakatake T."/>
            <person name="Sakakibara H."/>
            <person name="Demura T."/>
            <person name="Yamaguchi S."/>
            <person name="Yoneyama K."/>
            <person name="Manabe R.I."/>
            <person name="Nelson D.C."/>
            <person name="Schulman A.H."/>
            <person name="Timko M.P."/>
            <person name="dePamphilis C.W."/>
            <person name="Choi D."/>
            <person name="Shirasu K."/>
        </authorList>
    </citation>
    <scope>NUCLEOTIDE SEQUENCE [LARGE SCALE GENOMIC DNA]</scope>
    <source>
        <strain evidence="10">cv. UVA1</strain>
    </source>
</reference>
<evidence type="ECO:0000256" key="2">
    <source>
        <dbReference type="ARBA" id="ARBA00022679"/>
    </source>
</evidence>
<evidence type="ECO:0000256" key="8">
    <source>
        <dbReference type="SAM" id="Phobius"/>
    </source>
</evidence>
<name>A0A5A7PKY0_STRAF</name>
<proteinExistence type="predicted"/>
<feature type="compositionally biased region" description="Polar residues" evidence="7">
    <location>
        <begin position="531"/>
        <end position="558"/>
    </location>
</feature>
<dbReference type="InterPro" id="IPR010635">
    <property type="entry name" value="Heparan_SO4-6-sulfoTrfase"/>
</dbReference>
<keyword evidence="3 8" id="KW-0812">Transmembrane</keyword>
<keyword evidence="4 8" id="KW-1133">Transmembrane helix</keyword>
<feature type="transmembrane region" description="Helical" evidence="8">
    <location>
        <begin position="169"/>
        <end position="192"/>
    </location>
</feature>
<evidence type="ECO:0000256" key="6">
    <source>
        <dbReference type="ARBA" id="ARBA00023180"/>
    </source>
</evidence>
<dbReference type="GO" id="GO:0016020">
    <property type="term" value="C:membrane"/>
    <property type="evidence" value="ECO:0007669"/>
    <property type="project" value="UniProtKB-SubCell"/>
</dbReference>
<feature type="transmembrane region" description="Helical" evidence="8">
    <location>
        <begin position="204"/>
        <end position="222"/>
    </location>
</feature>
<feature type="compositionally biased region" description="Basic and acidic residues" evidence="7">
    <location>
        <begin position="520"/>
        <end position="530"/>
    </location>
</feature>
<dbReference type="OrthoDB" id="406981at2759"/>
<evidence type="ECO:0000256" key="3">
    <source>
        <dbReference type="ARBA" id="ARBA00022692"/>
    </source>
</evidence>
<dbReference type="PANTHER" id="PTHR12812">
    <property type="entry name" value="HEPARAN SULFATE 6-O-SULFOTRANSFERASE 3"/>
    <property type="match status" value="1"/>
</dbReference>
<keyword evidence="6" id="KW-0325">Glycoprotein</keyword>
<gene>
    <name evidence="9" type="ORF">STAS_09675</name>
</gene>
<keyword evidence="10" id="KW-1185">Reference proteome</keyword>
<evidence type="ECO:0000313" key="9">
    <source>
        <dbReference type="EMBL" id="GER33533.1"/>
    </source>
</evidence>
<dbReference type="PANTHER" id="PTHR12812:SF0">
    <property type="entry name" value="HEPARAN-SULFATE 6-O-SULFOTRANSFERASE"/>
    <property type="match status" value="1"/>
</dbReference>
<sequence>MSGDESMTLETGVTACMDELNEHGMCAGDALSSQGQDHLVGRVSSCHARVFAVTHACCSHAGSACPSASPCATFSGLVHYTRCAQPISTGAVRIAHPYTRDVSRALHSRTSPASHSCPLRRSARVTFSCGLFAICLPRAHRLVSPLAQSRLVDLVDPCIAQAFAWTSRVVSVMVALSLGLLSWCGPVVLATVFIRDVGMRCKRIYLTFGLILVLLLSVSVKLKAYEEDGGYKKCEREVKKWLLSSTNSEVKDDNHALRDLLFFLHVPRTGGRTYFHCFLKKLYPKSQECPRSYDKLRIDPRKPNCRLLSTHDDYSMMSKLPKEKTSVVTILRNPVDRVFSTYEFSVEVAARFLVHPNLTSVARMDKRIRRKKSGVGTLDIWPWKYLVPWMREDLFARRDRRKLRGETPLVTNNSYDMVDMVMPLHKYIKDPIARDIVHNGATFQITGLTNNSYFPEARKVRHCVLKYPNLGKYVLEVAKGRLDKMLYIGLTENHKESASMFANIVGTQVISQHSISSSSKEVEADSDSEHNSLLSDTESDSNDQGNSTNQTLKNVSSTSDDELSHENLTIGKLMDAYEPCIANLRNSHAERRVASFNRISPANFTKESRSKVPDALIHEIELLNSLDVELYSYAQHIFEKQRAHIQSMASAERLDGTLSTGTYPSLYSSPAWKVPILSITGLLLLINPHSQHSEDTITELRKLSCSADLENPSCSLQDEK</sequence>
<evidence type="ECO:0000256" key="7">
    <source>
        <dbReference type="SAM" id="MobiDB-lite"/>
    </source>
</evidence>
<comment type="caution">
    <text evidence="9">The sequence shown here is derived from an EMBL/GenBank/DDBJ whole genome shotgun (WGS) entry which is preliminary data.</text>
</comment>
<accession>A0A5A7PKY0</accession>
<dbReference type="InterPro" id="IPR027417">
    <property type="entry name" value="P-loop_NTPase"/>
</dbReference>
<dbReference type="EMBL" id="BKCP01004739">
    <property type="protein sequence ID" value="GER33533.1"/>
    <property type="molecule type" value="Genomic_DNA"/>
</dbReference>
<dbReference type="SUPFAM" id="SSF52540">
    <property type="entry name" value="P-loop containing nucleoside triphosphate hydrolases"/>
    <property type="match status" value="1"/>
</dbReference>
<evidence type="ECO:0000256" key="4">
    <source>
        <dbReference type="ARBA" id="ARBA00022989"/>
    </source>
</evidence>
<keyword evidence="5 8" id="KW-0472">Membrane</keyword>
<evidence type="ECO:0000256" key="1">
    <source>
        <dbReference type="ARBA" id="ARBA00004167"/>
    </source>
</evidence>
<comment type="subcellular location">
    <subcellularLocation>
        <location evidence="1">Membrane</location>
        <topology evidence="1">Single-pass membrane protein</topology>
    </subcellularLocation>
</comment>
<organism evidence="9 10">
    <name type="scientific">Striga asiatica</name>
    <name type="common">Asiatic witchweed</name>
    <name type="synonym">Buchnera asiatica</name>
    <dbReference type="NCBI Taxonomy" id="4170"/>
    <lineage>
        <taxon>Eukaryota</taxon>
        <taxon>Viridiplantae</taxon>
        <taxon>Streptophyta</taxon>
        <taxon>Embryophyta</taxon>
        <taxon>Tracheophyta</taxon>
        <taxon>Spermatophyta</taxon>
        <taxon>Magnoliopsida</taxon>
        <taxon>eudicotyledons</taxon>
        <taxon>Gunneridae</taxon>
        <taxon>Pentapetalae</taxon>
        <taxon>asterids</taxon>
        <taxon>lamiids</taxon>
        <taxon>Lamiales</taxon>
        <taxon>Orobanchaceae</taxon>
        <taxon>Buchnereae</taxon>
        <taxon>Striga</taxon>
    </lineage>
</organism>